<dbReference type="InterPro" id="IPR011009">
    <property type="entry name" value="Kinase-like_dom_sf"/>
</dbReference>
<dbReference type="Gene3D" id="3.30.200.20">
    <property type="entry name" value="Phosphorylase Kinase, domain 1"/>
    <property type="match status" value="1"/>
</dbReference>
<keyword evidence="5" id="KW-0067">ATP-binding</keyword>
<name>A0AAV0AGW6_PHAPC</name>
<evidence type="ECO:0000256" key="5">
    <source>
        <dbReference type="ARBA" id="ARBA00022840"/>
    </source>
</evidence>
<proteinExistence type="predicted"/>
<evidence type="ECO:0000256" key="4">
    <source>
        <dbReference type="ARBA" id="ARBA00022777"/>
    </source>
</evidence>
<evidence type="ECO:0000256" key="3">
    <source>
        <dbReference type="ARBA" id="ARBA00022741"/>
    </source>
</evidence>
<evidence type="ECO:0000313" key="9">
    <source>
        <dbReference type="EMBL" id="CAH7666780.1"/>
    </source>
</evidence>
<gene>
    <name evidence="9" type="ORF">PPACK8108_LOCUS1133</name>
</gene>
<feature type="domain" description="AGC-kinase C-terminal" evidence="8">
    <location>
        <begin position="308"/>
        <end position="382"/>
    </location>
</feature>
<evidence type="ECO:0000256" key="2">
    <source>
        <dbReference type="ARBA" id="ARBA00022679"/>
    </source>
</evidence>
<keyword evidence="2" id="KW-0808">Transferase</keyword>
<keyword evidence="1" id="KW-0723">Serine/threonine-protein kinase</keyword>
<evidence type="ECO:0000259" key="7">
    <source>
        <dbReference type="PROSITE" id="PS50011"/>
    </source>
</evidence>
<dbReference type="InterPro" id="IPR008266">
    <property type="entry name" value="Tyr_kinase_AS"/>
</dbReference>
<evidence type="ECO:0000313" key="10">
    <source>
        <dbReference type="Proteomes" id="UP001153365"/>
    </source>
</evidence>
<dbReference type="GO" id="GO:0004713">
    <property type="term" value="F:protein tyrosine kinase activity"/>
    <property type="evidence" value="ECO:0007669"/>
    <property type="project" value="InterPro"/>
</dbReference>
<dbReference type="GO" id="GO:0005524">
    <property type="term" value="F:ATP binding"/>
    <property type="evidence" value="ECO:0007669"/>
    <property type="project" value="UniProtKB-KW"/>
</dbReference>
<feature type="domain" description="Protein kinase" evidence="7">
    <location>
        <begin position="37"/>
        <end position="305"/>
    </location>
</feature>
<dbReference type="SMART" id="SM00219">
    <property type="entry name" value="TyrKc"/>
    <property type="match status" value="1"/>
</dbReference>
<dbReference type="Pfam" id="PF00069">
    <property type="entry name" value="Pkinase"/>
    <property type="match status" value="1"/>
</dbReference>
<evidence type="ECO:0000256" key="6">
    <source>
        <dbReference type="SAM" id="MobiDB-lite"/>
    </source>
</evidence>
<dbReference type="Proteomes" id="UP001153365">
    <property type="component" value="Unassembled WGS sequence"/>
</dbReference>
<evidence type="ECO:0000259" key="8">
    <source>
        <dbReference type="PROSITE" id="PS51285"/>
    </source>
</evidence>
<dbReference type="InterPro" id="IPR000719">
    <property type="entry name" value="Prot_kinase_dom"/>
</dbReference>
<protein>
    <submittedName>
        <fullName evidence="9">Kinase-like domain-containing protein</fullName>
    </submittedName>
</protein>
<dbReference type="PROSITE" id="PS51285">
    <property type="entry name" value="AGC_KINASE_CTER"/>
    <property type="match status" value="1"/>
</dbReference>
<keyword evidence="4 9" id="KW-0418">Kinase</keyword>
<dbReference type="SUPFAM" id="SSF56112">
    <property type="entry name" value="Protein kinase-like (PK-like)"/>
    <property type="match status" value="1"/>
</dbReference>
<reference evidence="9" key="1">
    <citation type="submission" date="2022-06" db="EMBL/GenBank/DDBJ databases">
        <authorList>
            <consortium name="SYNGENTA / RWTH Aachen University"/>
        </authorList>
    </citation>
    <scope>NUCLEOTIDE SEQUENCE</scope>
</reference>
<sequence>MTSNESTTMTNRNWSQISSTFNLPNRNQKKPSEYQFIGSISDSDEPNDMDVFLARRRLDNQPCSIKVMRKKKYIEDKKIDETFRELDILKSLRHKYIVPIYSAFINKDHLFLEMEFGIRGTLESLINEDPMMASICVRFYTSQMVIALDYLRSQQIVHRDLRPANVLINHKGYIKLTNFSCAIHIPENLCISMVPRISAYSAPEMIGLKDHDFAVDWWSLGVIMFQMIYNSFPFISNVLGEQLVSRETYIQILLEAIEHGVILFPNGEDDARRNLSANKFIRRLLSPEPGDRLMSMNSIKKRTFFSIANIKWEDLLNEKIPSPHLPSEVRLPWNPTDPPNDSTSNEQDAQIEEGLVYPDWQYPVPNNHEYEEDVFSTFFYLP</sequence>
<keyword evidence="3" id="KW-0547">Nucleotide-binding</keyword>
<dbReference type="InterPro" id="IPR000961">
    <property type="entry name" value="AGC-kinase_C"/>
</dbReference>
<feature type="region of interest" description="Disordered" evidence="6">
    <location>
        <begin position="327"/>
        <end position="347"/>
    </location>
</feature>
<evidence type="ECO:0000256" key="1">
    <source>
        <dbReference type="ARBA" id="ARBA00022527"/>
    </source>
</evidence>
<dbReference type="PROSITE" id="PS50011">
    <property type="entry name" value="PROTEIN_KINASE_DOM"/>
    <property type="match status" value="1"/>
</dbReference>
<comment type="caution">
    <text evidence="9">The sequence shown here is derived from an EMBL/GenBank/DDBJ whole genome shotgun (WGS) entry which is preliminary data.</text>
</comment>
<dbReference type="PANTHER" id="PTHR24351">
    <property type="entry name" value="RIBOSOMAL PROTEIN S6 KINASE"/>
    <property type="match status" value="1"/>
</dbReference>
<dbReference type="InterPro" id="IPR020635">
    <property type="entry name" value="Tyr_kinase_cat_dom"/>
</dbReference>
<keyword evidence="10" id="KW-1185">Reference proteome</keyword>
<dbReference type="GO" id="GO:0004674">
    <property type="term" value="F:protein serine/threonine kinase activity"/>
    <property type="evidence" value="ECO:0007669"/>
    <property type="project" value="UniProtKB-KW"/>
</dbReference>
<dbReference type="Gene3D" id="1.10.510.10">
    <property type="entry name" value="Transferase(Phosphotransferase) domain 1"/>
    <property type="match status" value="1"/>
</dbReference>
<organism evidence="9 10">
    <name type="scientific">Phakopsora pachyrhizi</name>
    <name type="common">Asian soybean rust disease fungus</name>
    <dbReference type="NCBI Taxonomy" id="170000"/>
    <lineage>
        <taxon>Eukaryota</taxon>
        <taxon>Fungi</taxon>
        <taxon>Dikarya</taxon>
        <taxon>Basidiomycota</taxon>
        <taxon>Pucciniomycotina</taxon>
        <taxon>Pucciniomycetes</taxon>
        <taxon>Pucciniales</taxon>
        <taxon>Phakopsoraceae</taxon>
        <taxon>Phakopsora</taxon>
    </lineage>
</organism>
<dbReference type="AlphaFoldDB" id="A0AAV0AGW6"/>
<dbReference type="EMBL" id="CALTRL010000148">
    <property type="protein sequence ID" value="CAH7666780.1"/>
    <property type="molecule type" value="Genomic_DNA"/>
</dbReference>
<accession>A0AAV0AGW6</accession>
<dbReference type="PROSITE" id="PS00109">
    <property type="entry name" value="PROTEIN_KINASE_TYR"/>
    <property type="match status" value="1"/>
</dbReference>